<comment type="catalytic activity">
    <reaction evidence="10">
        <text>5-diphospho-1D-myo-inositol 1,2,3,4,6-pentakisphosphate + ATP + H(+) = 1,5-bis(diphospho)-1D-myo-inositol 2,3,4,6-tetrakisphosphate + ADP</text>
        <dbReference type="Rhea" id="RHEA:10276"/>
        <dbReference type="ChEBI" id="CHEBI:15378"/>
        <dbReference type="ChEBI" id="CHEBI:30616"/>
        <dbReference type="ChEBI" id="CHEBI:58628"/>
        <dbReference type="ChEBI" id="CHEBI:77983"/>
        <dbReference type="ChEBI" id="CHEBI:456216"/>
        <dbReference type="EC" id="2.7.4.24"/>
    </reaction>
    <physiologicalReaction direction="left-to-right" evidence="10">
        <dbReference type="Rhea" id="RHEA:10277"/>
    </physiologicalReaction>
</comment>
<feature type="region of interest" description="Disordered" evidence="13">
    <location>
        <begin position="1003"/>
        <end position="1032"/>
    </location>
</feature>
<comment type="function">
    <text evidence="12">Bifunctional inositol kinase that acts in concert with the IP6K kinases to synthesize the diphosphate group-containing inositol pyrophosphates diphosphoinositol pentakisphosphate, PP-InsP5, and bis-diphosphoinositol tetrakisphosphate, (PP)2-InsP4. PP-InsP5 and (PP)2-InsP4, also respectively called InsP7 and InsP8, may regulate a variety of cellular processes, including apoptosis, vesicle trafficking, cytoskeletal dynamics, and exocytosis. Phosphorylates inositol hexakisphosphate (InsP6).</text>
</comment>
<evidence type="ECO:0000313" key="15">
    <source>
        <dbReference type="EMBL" id="KAG6413767.1"/>
    </source>
</evidence>
<evidence type="ECO:0000256" key="4">
    <source>
        <dbReference type="ARBA" id="ARBA00022553"/>
    </source>
</evidence>
<evidence type="ECO:0000256" key="6">
    <source>
        <dbReference type="ARBA" id="ARBA00022741"/>
    </source>
</evidence>
<dbReference type="SUPFAM" id="SSF56059">
    <property type="entry name" value="Glutathione synthetase ATP-binding domain-like"/>
    <property type="match status" value="1"/>
</dbReference>
<dbReference type="Gene3D" id="3.30.470.20">
    <property type="entry name" value="ATP-grasp fold, B domain"/>
    <property type="match status" value="1"/>
</dbReference>
<dbReference type="InterPro" id="IPR033379">
    <property type="entry name" value="Acid_Pase_AS"/>
</dbReference>
<evidence type="ECO:0000313" key="16">
    <source>
        <dbReference type="Proteomes" id="UP000298416"/>
    </source>
</evidence>
<dbReference type="InterPro" id="IPR000560">
    <property type="entry name" value="His_Pase_clade-2"/>
</dbReference>
<accession>A0A8X8XJ25</accession>
<feature type="compositionally biased region" description="Basic residues" evidence="13">
    <location>
        <begin position="1"/>
        <end position="10"/>
    </location>
</feature>
<comment type="catalytic activity">
    <reaction evidence="11">
        <text>1D-myo-inositol hexakisphosphate + ATP = 1-diphospho-1D-myo-inositol 2,3,4,5,6-pentakisphosphate + ADP</text>
        <dbReference type="Rhea" id="RHEA:37459"/>
        <dbReference type="ChEBI" id="CHEBI:30616"/>
        <dbReference type="ChEBI" id="CHEBI:58130"/>
        <dbReference type="ChEBI" id="CHEBI:74946"/>
        <dbReference type="ChEBI" id="CHEBI:456216"/>
        <dbReference type="EC" id="2.7.4.24"/>
    </reaction>
    <physiologicalReaction direction="left-to-right" evidence="11">
        <dbReference type="Rhea" id="RHEA:37460"/>
    </physiologicalReaction>
</comment>
<comment type="similarity">
    <text evidence="2 12">Belongs to the histidine acid phosphatase family. VIP1 subfamily.</text>
</comment>
<gene>
    <name evidence="15" type="ORF">SASPL_126481</name>
</gene>
<name>A0A8X8XJ25_SALSN</name>
<dbReference type="GO" id="GO:0005829">
    <property type="term" value="C:cytosol"/>
    <property type="evidence" value="ECO:0007669"/>
    <property type="project" value="UniProtKB-SubCell"/>
</dbReference>
<reference evidence="15" key="1">
    <citation type="submission" date="2018-01" db="EMBL/GenBank/DDBJ databases">
        <authorList>
            <person name="Mao J.F."/>
        </authorList>
    </citation>
    <scope>NUCLEOTIDE SEQUENCE</scope>
    <source>
        <strain evidence="15">Huo1</strain>
        <tissue evidence="15">Leaf</tissue>
    </source>
</reference>
<dbReference type="Gene3D" id="3.40.50.11950">
    <property type="match status" value="1"/>
</dbReference>
<keyword evidence="8 12" id="KW-0067">ATP-binding</keyword>
<dbReference type="EMBL" id="PNBA02000009">
    <property type="protein sequence ID" value="KAG6413767.1"/>
    <property type="molecule type" value="Genomic_DNA"/>
</dbReference>
<keyword evidence="4" id="KW-0597">Phosphoprotein</keyword>
<reference evidence="15" key="2">
    <citation type="submission" date="2020-08" db="EMBL/GenBank/DDBJ databases">
        <title>Plant Genome Project.</title>
        <authorList>
            <person name="Zhang R.-G."/>
        </authorList>
    </citation>
    <scope>NUCLEOTIDE SEQUENCE</scope>
    <source>
        <strain evidence="15">Huo1</strain>
        <tissue evidence="15">Leaf</tissue>
    </source>
</reference>
<dbReference type="InterPro" id="IPR040557">
    <property type="entry name" value="VIP1_N"/>
</dbReference>
<proteinExistence type="inferred from homology"/>
<keyword evidence="6 12" id="KW-0547">Nucleotide-binding</keyword>
<comment type="subcellular location">
    <subcellularLocation>
        <location evidence="1 12">Cytoplasm</location>
        <location evidence="1 12">Cytosol</location>
    </subcellularLocation>
</comment>
<dbReference type="Pfam" id="PF18086">
    <property type="entry name" value="PPIP5K2_N"/>
    <property type="match status" value="1"/>
</dbReference>
<evidence type="ECO:0000259" key="14">
    <source>
        <dbReference type="Pfam" id="PF18086"/>
    </source>
</evidence>
<keyword evidence="3 12" id="KW-0963">Cytoplasm</keyword>
<organism evidence="15">
    <name type="scientific">Salvia splendens</name>
    <name type="common">Scarlet sage</name>
    <dbReference type="NCBI Taxonomy" id="180675"/>
    <lineage>
        <taxon>Eukaryota</taxon>
        <taxon>Viridiplantae</taxon>
        <taxon>Streptophyta</taxon>
        <taxon>Embryophyta</taxon>
        <taxon>Tracheophyta</taxon>
        <taxon>Spermatophyta</taxon>
        <taxon>Magnoliopsida</taxon>
        <taxon>eudicotyledons</taxon>
        <taxon>Gunneridae</taxon>
        <taxon>Pentapetalae</taxon>
        <taxon>asterids</taxon>
        <taxon>lamiids</taxon>
        <taxon>Lamiales</taxon>
        <taxon>Lamiaceae</taxon>
        <taxon>Nepetoideae</taxon>
        <taxon>Mentheae</taxon>
        <taxon>Salviinae</taxon>
        <taxon>Salvia</taxon>
        <taxon>Salvia subgen. Calosphace</taxon>
        <taxon>core Calosphace</taxon>
    </lineage>
</organism>
<dbReference type="GO" id="GO:0033857">
    <property type="term" value="F:5-diphosphoinositol pentakisphosphate 1-kinase activity"/>
    <property type="evidence" value="ECO:0007669"/>
    <property type="project" value="UniProtKB-ARBA"/>
</dbReference>
<evidence type="ECO:0000256" key="10">
    <source>
        <dbReference type="ARBA" id="ARBA00033696"/>
    </source>
</evidence>
<dbReference type="PANTHER" id="PTHR12750">
    <property type="entry name" value="DIPHOSPHOINOSITOL PENTAKISPHOSPHATE KINASE"/>
    <property type="match status" value="1"/>
</dbReference>
<dbReference type="PROSITE" id="PS00616">
    <property type="entry name" value="HIS_ACID_PHOSPHAT_1"/>
    <property type="match status" value="1"/>
</dbReference>
<evidence type="ECO:0000256" key="12">
    <source>
        <dbReference type="RuleBase" id="RU365032"/>
    </source>
</evidence>
<feature type="region of interest" description="Disordered" evidence="13">
    <location>
        <begin position="1247"/>
        <end position="1266"/>
    </location>
</feature>
<dbReference type="Gene3D" id="3.40.50.1240">
    <property type="entry name" value="Phosphoglycerate mutase-like"/>
    <property type="match status" value="2"/>
</dbReference>
<keyword evidence="16" id="KW-1185">Reference proteome</keyword>
<evidence type="ECO:0000256" key="3">
    <source>
        <dbReference type="ARBA" id="ARBA00022490"/>
    </source>
</evidence>
<dbReference type="FunFam" id="3.40.50.11950:FF:000002">
    <property type="entry name" value="Inositol hexakisphosphate and diphosphoinositol-pentakisphosphate kinase"/>
    <property type="match status" value="1"/>
</dbReference>
<dbReference type="SUPFAM" id="SSF53254">
    <property type="entry name" value="Phosphoglycerate mutase-like"/>
    <property type="match status" value="2"/>
</dbReference>
<protein>
    <recommendedName>
        <fullName evidence="12">Inositol hexakisphosphate and diphosphoinositol-pentakisphosphate kinase</fullName>
        <ecNumber evidence="12">2.7.4.24</ecNumber>
    </recommendedName>
</protein>
<evidence type="ECO:0000256" key="5">
    <source>
        <dbReference type="ARBA" id="ARBA00022679"/>
    </source>
</evidence>
<dbReference type="GO" id="GO:0000828">
    <property type="term" value="F:inositol hexakisphosphate kinase activity"/>
    <property type="evidence" value="ECO:0007669"/>
    <property type="project" value="TreeGrafter"/>
</dbReference>
<dbReference type="EC" id="2.7.4.24" evidence="12"/>
<keyword evidence="7 12" id="KW-0418">Kinase</keyword>
<evidence type="ECO:0000256" key="1">
    <source>
        <dbReference type="ARBA" id="ARBA00004514"/>
    </source>
</evidence>
<feature type="compositionally biased region" description="Polar residues" evidence="13">
    <location>
        <begin position="1249"/>
        <end position="1258"/>
    </location>
</feature>
<feature type="domain" description="VIP1 N-terminal" evidence="14">
    <location>
        <begin position="88"/>
        <end position="183"/>
    </location>
</feature>
<dbReference type="GO" id="GO:0032958">
    <property type="term" value="P:inositol phosphate biosynthetic process"/>
    <property type="evidence" value="ECO:0007669"/>
    <property type="project" value="TreeGrafter"/>
</dbReference>
<dbReference type="PANTHER" id="PTHR12750:SF9">
    <property type="entry name" value="INOSITOL HEXAKISPHOSPHATE AND DIPHOSPHOINOSITOL-PENTAKISPHOSPHATE KINASE"/>
    <property type="match status" value="1"/>
</dbReference>
<evidence type="ECO:0000256" key="2">
    <source>
        <dbReference type="ARBA" id="ARBA00005609"/>
    </source>
</evidence>
<keyword evidence="9" id="KW-0007">Acetylation</keyword>
<dbReference type="GO" id="GO:0005524">
    <property type="term" value="F:ATP binding"/>
    <property type="evidence" value="ECO:0007669"/>
    <property type="project" value="UniProtKB-KW"/>
</dbReference>
<sequence>MDHKSAKRKTNMNAMSMASSGPHCGKENKNGYNGCQKSSAFSLLFPPFLVILNDLRKEKTYANTFEFRIFGVWSFGMAGEADDLKNKITVGVCVMEKKVKCGSEASSAPMLEILERLEAFGEFEILYFGDKVILEEPIERWPICECLIAFHSTGYPLQRAEAYAALRKPFLVNELGQQRLLHDRRKVYEQLEMFGIPVPRYALVNRDYPNQELDYFIEEEDFVEVHGNRFWKPFVEKPVDGDNHSIMIYYPSSAGGGMKELFRKVGNRSSEFHPEVRRVRREGSYVYEEFMPTGGTDVKVYTVGPEYAHAEARKSPVVDGVVMRNPDGKEVRYPVLLTPTEKQMAREVCIAFRQAVCGFDLLRCEGRSYVCDVNGWSFVKNSYKYYDDAACVLRKMFLDAKAPHLSSTIPPILPWKVNEPVQQSEGLTRQGSGIIGTFGQSEELRCVIAIVRHGDRTPKQKVKLKVTEEKLLNLMLKYNGGRPRAETKLKSAVQLQDLLDATRILVPRSRPGRESDSEAEDIEHAEKLRQVKAVLEEGGHFSGIYRKVQLKPLKWVKVPKANGEGEEERPTEALMVLKYGGVLTHAGRKQAEELGRYFRNNMYPGLVFIKDEMENIHFELRKTNYANYLCGTDTDTRRKGENEVKNLAAAARAWVVVAVAAQAWGRAGIRIESEVSRPNTAHLADTPRIRIVGVSVAYQYRIREGTGLLRLHSTYRHDLKIYSSDEGRVQMSAAAFAKGLLDLEGQLTPILVSLVSKDSSMLDGLDNASIEIKEAKARLNEIITSGMKSVHSSCPEKPWMVDGSGLPANASELLPKLVNLTKKVTEQVRCLAMDEDEELVETSSYEVIPPYDQAKALGKTNIDVDRIAAGLPCGSEGFLLMFARWRKLERDLYNERKGRFDITQIPDVYDSCKYDLLHNAHLNLEGLDELFKVAQLLADGVIPNEYGINPRQKLKIGSKIARRLMGKILIDLRNTREEAISVAELKCNQDILNTGKEDGDYLLKSQSKTESSRRTSFTSEMSMDQDEDDDKEIKYRLDPKYANVKTPERHVRTRLYFTSESHIHSLMNVLRYCNLDESLQGENSLVCDNALDRLHRTKELDYMSYIVLRLFENTEVGTLSLPPLISLEVLKAEFFRDILCYVAFEDPTRFRVEMTFSRGADLSPLERNDSEAASLHQEHTLPIMGPERLQEVGSCLTLEMMEKMVRPFAMPAEDFPPPTIPQGFTGYFSKSAAVLERLVNLWPFHKHGNTNGTNSPKSPRNLPESC</sequence>
<dbReference type="AlphaFoldDB" id="A0A8X8XJ25"/>
<evidence type="ECO:0000256" key="7">
    <source>
        <dbReference type="ARBA" id="ARBA00022777"/>
    </source>
</evidence>
<evidence type="ECO:0000256" key="11">
    <source>
        <dbReference type="ARBA" id="ARBA00034629"/>
    </source>
</evidence>
<dbReference type="InterPro" id="IPR029033">
    <property type="entry name" value="His_PPase_superfam"/>
</dbReference>
<dbReference type="Pfam" id="PF00328">
    <property type="entry name" value="His_Phos_2"/>
    <property type="match status" value="2"/>
</dbReference>
<evidence type="ECO:0000256" key="9">
    <source>
        <dbReference type="ARBA" id="ARBA00022990"/>
    </source>
</evidence>
<comment type="caution">
    <text evidence="15">The sequence shown here is derived from an EMBL/GenBank/DDBJ whole genome shotgun (WGS) entry which is preliminary data.</text>
</comment>
<feature type="region of interest" description="Disordered" evidence="13">
    <location>
        <begin position="1"/>
        <end position="23"/>
    </location>
</feature>
<keyword evidence="5 12" id="KW-0808">Transferase</keyword>
<evidence type="ECO:0000256" key="13">
    <source>
        <dbReference type="SAM" id="MobiDB-lite"/>
    </source>
</evidence>
<dbReference type="FunFam" id="3.30.470.20:FF:000019">
    <property type="entry name" value="Inositol hexakisphosphate and diphosphoinositol-pentakisphosphate kinase"/>
    <property type="match status" value="1"/>
</dbReference>
<dbReference type="GO" id="GO:0006020">
    <property type="term" value="P:inositol metabolic process"/>
    <property type="evidence" value="ECO:0007669"/>
    <property type="project" value="TreeGrafter"/>
</dbReference>
<dbReference type="Proteomes" id="UP000298416">
    <property type="component" value="Unassembled WGS sequence"/>
</dbReference>
<evidence type="ECO:0000256" key="8">
    <source>
        <dbReference type="ARBA" id="ARBA00022840"/>
    </source>
</evidence>
<dbReference type="InterPro" id="IPR037446">
    <property type="entry name" value="His_Pase_VIP1"/>
</dbReference>